<comment type="catalytic activity">
    <reaction evidence="1 8">
        <text>Cleavage of hydrophobic, N-terminal signal or leader sequences from secreted and periplasmic proteins.</text>
        <dbReference type="EC" id="3.4.21.89"/>
    </reaction>
</comment>
<dbReference type="GO" id="GO:0006465">
    <property type="term" value="P:signal peptide processing"/>
    <property type="evidence" value="ECO:0007669"/>
    <property type="project" value="InterPro"/>
</dbReference>
<evidence type="ECO:0000259" key="9">
    <source>
        <dbReference type="Pfam" id="PF10502"/>
    </source>
</evidence>
<evidence type="ECO:0000256" key="8">
    <source>
        <dbReference type="RuleBase" id="RU362042"/>
    </source>
</evidence>
<feature type="active site" evidence="7">
    <location>
        <position position="73"/>
    </location>
</feature>
<dbReference type="InterPro" id="IPR036286">
    <property type="entry name" value="LexA/Signal_pep-like_sf"/>
</dbReference>
<keyword evidence="8" id="KW-0472">Membrane</keyword>
<dbReference type="NCBIfam" id="TIGR02227">
    <property type="entry name" value="sigpep_I_bact"/>
    <property type="match status" value="1"/>
</dbReference>
<evidence type="ECO:0000256" key="5">
    <source>
        <dbReference type="ARBA" id="ARBA00022670"/>
    </source>
</evidence>
<evidence type="ECO:0000256" key="2">
    <source>
        <dbReference type="ARBA" id="ARBA00004401"/>
    </source>
</evidence>
<reference evidence="10 11" key="1">
    <citation type="submission" date="2019-03" db="EMBL/GenBank/DDBJ databases">
        <title>Genomic Encyclopedia of Type Strains, Phase IV (KMG-IV): sequencing the most valuable type-strain genomes for metagenomic binning, comparative biology and taxonomic classification.</title>
        <authorList>
            <person name="Goeker M."/>
        </authorList>
    </citation>
    <scope>NUCLEOTIDE SEQUENCE [LARGE SCALE GENOMIC DNA]</scope>
    <source>
        <strain evidence="10 11">DSM 102940</strain>
    </source>
</reference>
<dbReference type="EMBL" id="SLWV01000001">
    <property type="protein sequence ID" value="TCO79970.1"/>
    <property type="molecule type" value="Genomic_DNA"/>
</dbReference>
<dbReference type="InterPro" id="IPR019756">
    <property type="entry name" value="Pept_S26A_signal_pept_1_Ser-AS"/>
</dbReference>
<dbReference type="Gene3D" id="2.10.109.10">
    <property type="entry name" value="Umud Fragment, subunit A"/>
    <property type="match status" value="1"/>
</dbReference>
<dbReference type="InterPro" id="IPR019758">
    <property type="entry name" value="Pept_S26A_signal_pept_1_CS"/>
</dbReference>
<gene>
    <name evidence="10" type="ORF">EV214_101204</name>
</gene>
<evidence type="ECO:0000256" key="1">
    <source>
        <dbReference type="ARBA" id="ARBA00000677"/>
    </source>
</evidence>
<name>A0A4V2SCN3_9FIRM</name>
<evidence type="ECO:0000256" key="6">
    <source>
        <dbReference type="ARBA" id="ARBA00022801"/>
    </source>
</evidence>
<dbReference type="Pfam" id="PF10502">
    <property type="entry name" value="Peptidase_S26"/>
    <property type="match status" value="1"/>
</dbReference>
<proteinExistence type="inferred from homology"/>
<evidence type="ECO:0000313" key="10">
    <source>
        <dbReference type="EMBL" id="TCO79970.1"/>
    </source>
</evidence>
<evidence type="ECO:0000256" key="4">
    <source>
        <dbReference type="ARBA" id="ARBA00013208"/>
    </source>
</evidence>
<evidence type="ECO:0000256" key="7">
    <source>
        <dbReference type="PIRSR" id="PIRSR600223-1"/>
    </source>
</evidence>
<dbReference type="GO" id="GO:0005886">
    <property type="term" value="C:plasma membrane"/>
    <property type="evidence" value="ECO:0007669"/>
    <property type="project" value="UniProtKB-SubCell"/>
</dbReference>
<accession>A0A4V2SCN3</accession>
<dbReference type="AlphaFoldDB" id="A0A4V2SCN3"/>
<dbReference type="SUPFAM" id="SSF51306">
    <property type="entry name" value="LexA/Signal peptidase"/>
    <property type="match status" value="1"/>
</dbReference>
<dbReference type="PROSITE" id="PS00501">
    <property type="entry name" value="SPASE_I_1"/>
    <property type="match status" value="1"/>
</dbReference>
<dbReference type="PANTHER" id="PTHR43390">
    <property type="entry name" value="SIGNAL PEPTIDASE I"/>
    <property type="match status" value="1"/>
</dbReference>
<feature type="domain" description="Peptidase S26" evidence="9">
    <location>
        <begin position="47"/>
        <end position="198"/>
    </location>
</feature>
<evidence type="ECO:0000256" key="3">
    <source>
        <dbReference type="ARBA" id="ARBA00009370"/>
    </source>
</evidence>
<dbReference type="PANTHER" id="PTHR43390:SF1">
    <property type="entry name" value="CHLOROPLAST PROCESSING PEPTIDASE"/>
    <property type="match status" value="1"/>
</dbReference>
<comment type="caution">
    <text evidence="10">The sequence shown here is derived from an EMBL/GenBank/DDBJ whole genome shotgun (WGS) entry which is preliminary data.</text>
</comment>
<dbReference type="GO" id="GO:0009003">
    <property type="term" value="F:signal peptidase activity"/>
    <property type="evidence" value="ECO:0007669"/>
    <property type="project" value="UniProtKB-EC"/>
</dbReference>
<evidence type="ECO:0000313" key="11">
    <source>
        <dbReference type="Proteomes" id="UP000294919"/>
    </source>
</evidence>
<comment type="similarity">
    <text evidence="3 8">Belongs to the peptidase S26 family.</text>
</comment>
<dbReference type="InterPro" id="IPR019533">
    <property type="entry name" value="Peptidase_S26"/>
</dbReference>
<dbReference type="GO" id="GO:0004252">
    <property type="term" value="F:serine-type endopeptidase activity"/>
    <property type="evidence" value="ECO:0007669"/>
    <property type="project" value="InterPro"/>
</dbReference>
<keyword evidence="8" id="KW-1133">Transmembrane helix</keyword>
<sequence length="207" mass="24385">MNLEVKQQKLKKKDINKKGLNSVPLLIFLISGEKDMKKNHIKNKKQKVMIIVIFFLITVRLFVVECIQVEGNSMWPTLMDGERFIINKFTYRISKPKKGDVLVFKHPNDQNKKMIKRVIATDGDTIQMADEKIFVNNKVLRESYIFKKSVDDFHKRAVPQNTFFVLGDNRNNSKDSRFKDIGFIRYDLIRGKGCFVIWPIKNFRKIK</sequence>
<feature type="active site" evidence="7">
    <location>
        <position position="116"/>
    </location>
</feature>
<keyword evidence="5 8" id="KW-0645">Protease</keyword>
<comment type="subcellular location">
    <subcellularLocation>
        <location evidence="2">Cell membrane</location>
        <topology evidence="2">Single-pass type II membrane protein</topology>
    </subcellularLocation>
    <subcellularLocation>
        <location evidence="8">Membrane</location>
        <topology evidence="8">Single-pass type II membrane protein</topology>
    </subcellularLocation>
</comment>
<organism evidence="10 11">
    <name type="scientific">Marinisporobacter balticus</name>
    <dbReference type="NCBI Taxonomy" id="2018667"/>
    <lineage>
        <taxon>Bacteria</taxon>
        <taxon>Bacillati</taxon>
        <taxon>Bacillota</taxon>
        <taxon>Clostridia</taxon>
        <taxon>Peptostreptococcales</taxon>
        <taxon>Thermotaleaceae</taxon>
        <taxon>Marinisporobacter</taxon>
    </lineage>
</organism>
<keyword evidence="6 8" id="KW-0378">Hydrolase</keyword>
<dbReference type="Proteomes" id="UP000294919">
    <property type="component" value="Unassembled WGS sequence"/>
</dbReference>
<dbReference type="InterPro" id="IPR000223">
    <property type="entry name" value="Pept_S26A_signal_pept_1"/>
</dbReference>
<dbReference type="EC" id="3.4.21.89" evidence="4 8"/>
<dbReference type="PRINTS" id="PR00727">
    <property type="entry name" value="LEADERPTASE"/>
</dbReference>
<feature type="transmembrane region" description="Helical" evidence="8">
    <location>
        <begin position="48"/>
        <end position="64"/>
    </location>
</feature>
<keyword evidence="8" id="KW-0812">Transmembrane</keyword>
<dbReference type="CDD" id="cd06530">
    <property type="entry name" value="S26_SPase_I"/>
    <property type="match status" value="1"/>
</dbReference>
<protein>
    <recommendedName>
        <fullName evidence="4 8">Signal peptidase I</fullName>
        <ecNumber evidence="4 8">3.4.21.89</ecNumber>
    </recommendedName>
</protein>
<keyword evidence="11" id="KW-1185">Reference proteome</keyword>
<dbReference type="PROSITE" id="PS00761">
    <property type="entry name" value="SPASE_I_3"/>
    <property type="match status" value="1"/>
</dbReference>